<evidence type="ECO:0000313" key="8">
    <source>
        <dbReference type="EMBL" id="OIZ94142.1"/>
    </source>
</evidence>
<feature type="domain" description="Major facilitator superfamily (MFS) profile" evidence="7">
    <location>
        <begin position="6"/>
        <end position="404"/>
    </location>
</feature>
<dbReference type="PANTHER" id="PTHR12778">
    <property type="entry name" value="SOLUTE CARRIER FAMILY 33 ACETYL-COA TRANSPORTER -RELATED"/>
    <property type="match status" value="1"/>
</dbReference>
<dbReference type="GO" id="GO:0016020">
    <property type="term" value="C:membrane"/>
    <property type="evidence" value="ECO:0007669"/>
    <property type="project" value="UniProtKB-SubCell"/>
</dbReference>
<evidence type="ECO:0000259" key="7">
    <source>
        <dbReference type="PROSITE" id="PS50850"/>
    </source>
</evidence>
<keyword evidence="5 6" id="KW-0472">Membrane</keyword>
<dbReference type="RefSeq" id="WP_071662635.1">
    <property type="nucleotide sequence ID" value="NZ_LUKY01000033.1"/>
</dbReference>
<feature type="transmembrane region" description="Helical" evidence="6">
    <location>
        <begin position="379"/>
        <end position="400"/>
    </location>
</feature>
<feature type="transmembrane region" description="Helical" evidence="6">
    <location>
        <begin position="289"/>
        <end position="310"/>
    </location>
</feature>
<dbReference type="Proteomes" id="UP000183924">
    <property type="component" value="Unassembled WGS sequence"/>
</dbReference>
<evidence type="ECO:0000256" key="1">
    <source>
        <dbReference type="ARBA" id="ARBA00004141"/>
    </source>
</evidence>
<feature type="transmembrane region" description="Helical" evidence="6">
    <location>
        <begin position="316"/>
        <end position="340"/>
    </location>
</feature>
<evidence type="ECO:0000256" key="4">
    <source>
        <dbReference type="ARBA" id="ARBA00022989"/>
    </source>
</evidence>
<evidence type="ECO:0000256" key="5">
    <source>
        <dbReference type="ARBA" id="ARBA00023136"/>
    </source>
</evidence>
<reference evidence="8 9" key="1">
    <citation type="submission" date="2016-03" db="EMBL/GenBank/DDBJ databases">
        <title>Comparative genomics of Rickettsiella.</title>
        <authorList>
            <person name="Chandler C."/>
            <person name="Wang Y."/>
        </authorList>
    </citation>
    <scope>NUCLEOTIDE SEQUENCE [LARGE SCALE GENOMIC DNA]</scope>
    <source>
        <strain evidence="8 9">RCFS May 2013</strain>
    </source>
</reference>
<feature type="transmembrane region" description="Helical" evidence="6">
    <location>
        <begin position="104"/>
        <end position="126"/>
    </location>
</feature>
<organism evidence="8 9">
    <name type="scientific">Candidatus Rickettsiella isopodorum</name>
    <dbReference type="NCBI Taxonomy" id="1225476"/>
    <lineage>
        <taxon>Bacteria</taxon>
        <taxon>Pseudomonadati</taxon>
        <taxon>Pseudomonadota</taxon>
        <taxon>Gammaproteobacteria</taxon>
        <taxon>Legionellales</taxon>
        <taxon>Coxiellaceae</taxon>
        <taxon>Rickettsiella</taxon>
    </lineage>
</organism>
<feature type="transmembrane region" description="Helical" evidence="6">
    <location>
        <begin position="34"/>
        <end position="58"/>
    </location>
</feature>
<sequence>MSPNQLSKRNLFSTFLLGFSSGLPLALTSSTLQAWFTVTGASLLAIGSLGLIGQPYIYKFLWAPLLDRWIPPLLGRRRGWIIVIQLALIAAISIMALANPQTSASLLITVAFLVAFLSASQDIAIDAYRTDILKPNERGLGTTLYSWGYRAAMLVSGAAALALAEYIGWRNTYLLMAGLIAIGLFGAWFGEEPVDEEEKHPPTSLRAAIIDPFKEFLSRKSAWLILLFIVLYKFGDALSISLTTPFLIRGLGFSLSTVAFVNKGVGFFAAMLGLLAGGVLMARISLFRALLYFGILQAVAILALLQLAIVGHNYHWLVFAISIDSFCNAMASIAFVALLMSLCNHRYTATQFALFSALASAGRVFVGPLAGLIVTYYSWPVFFVLSLAACLPGLGLLWYLRDNFNNPSTTVIEKTACSNTD</sequence>
<dbReference type="InterPro" id="IPR020846">
    <property type="entry name" value="MFS_dom"/>
</dbReference>
<dbReference type="CDD" id="cd17486">
    <property type="entry name" value="MFS_AmpG_like"/>
    <property type="match status" value="1"/>
</dbReference>
<evidence type="ECO:0000313" key="9">
    <source>
        <dbReference type="Proteomes" id="UP000183924"/>
    </source>
</evidence>
<dbReference type="EMBL" id="LUKY01000033">
    <property type="protein sequence ID" value="OIZ94142.1"/>
    <property type="molecule type" value="Genomic_DNA"/>
</dbReference>
<feature type="transmembrane region" description="Helical" evidence="6">
    <location>
        <begin position="79"/>
        <end position="98"/>
    </location>
</feature>
<proteinExistence type="predicted"/>
<dbReference type="AlphaFoldDB" id="A0A1J8NJA5"/>
<dbReference type="InterPro" id="IPR011701">
    <property type="entry name" value="MFS"/>
</dbReference>
<comment type="subcellular location">
    <subcellularLocation>
        <location evidence="1">Membrane</location>
        <topology evidence="1">Multi-pass membrane protein</topology>
    </subcellularLocation>
</comment>
<accession>A0A1J8NJA5</accession>
<gene>
    <name evidence="8" type="primary">ampG</name>
    <name evidence="8" type="ORF">A1D18_04585</name>
</gene>
<feature type="transmembrane region" description="Helical" evidence="6">
    <location>
        <begin position="223"/>
        <end position="248"/>
    </location>
</feature>
<dbReference type="GO" id="GO:0022857">
    <property type="term" value="F:transmembrane transporter activity"/>
    <property type="evidence" value="ECO:0007669"/>
    <property type="project" value="InterPro"/>
</dbReference>
<evidence type="ECO:0000256" key="2">
    <source>
        <dbReference type="ARBA" id="ARBA00022448"/>
    </source>
</evidence>
<dbReference type="OrthoDB" id="9787815at2"/>
<keyword evidence="3 6" id="KW-0812">Transmembrane</keyword>
<evidence type="ECO:0000256" key="6">
    <source>
        <dbReference type="SAM" id="Phobius"/>
    </source>
</evidence>
<comment type="caution">
    <text evidence="8">The sequence shown here is derived from an EMBL/GenBank/DDBJ whole genome shotgun (WGS) entry which is preliminary data.</text>
</comment>
<protein>
    <submittedName>
        <fullName evidence="8">AmpG family muropeptide MFS transporter</fullName>
    </submittedName>
</protein>
<dbReference type="InterPro" id="IPR004752">
    <property type="entry name" value="AmpG_permease/AT-1"/>
</dbReference>
<evidence type="ECO:0000256" key="3">
    <source>
        <dbReference type="ARBA" id="ARBA00022692"/>
    </source>
</evidence>
<dbReference type="Pfam" id="PF07690">
    <property type="entry name" value="MFS_1"/>
    <property type="match status" value="1"/>
</dbReference>
<dbReference type="PROSITE" id="PS50850">
    <property type="entry name" value="MFS"/>
    <property type="match status" value="1"/>
</dbReference>
<dbReference type="STRING" id="1225476.A1D18_04585"/>
<keyword evidence="4 6" id="KW-1133">Transmembrane helix</keyword>
<name>A0A1J8NJA5_9COXI</name>
<dbReference type="InterPro" id="IPR036259">
    <property type="entry name" value="MFS_trans_sf"/>
</dbReference>
<dbReference type="SUPFAM" id="SSF103473">
    <property type="entry name" value="MFS general substrate transporter"/>
    <property type="match status" value="1"/>
</dbReference>
<feature type="transmembrane region" description="Helical" evidence="6">
    <location>
        <begin position="173"/>
        <end position="190"/>
    </location>
</feature>
<keyword evidence="2" id="KW-0813">Transport</keyword>
<feature type="transmembrane region" description="Helical" evidence="6">
    <location>
        <begin position="260"/>
        <end position="282"/>
    </location>
</feature>
<dbReference type="Gene3D" id="1.20.1250.20">
    <property type="entry name" value="MFS general substrate transporter like domains"/>
    <property type="match status" value="1"/>
</dbReference>
<keyword evidence="9" id="KW-1185">Reference proteome</keyword>
<feature type="transmembrane region" description="Helical" evidence="6">
    <location>
        <begin position="352"/>
        <end position="373"/>
    </location>
</feature>
<feature type="transmembrane region" description="Helical" evidence="6">
    <location>
        <begin position="147"/>
        <end position="167"/>
    </location>
</feature>
<dbReference type="NCBIfam" id="TIGR00901">
    <property type="entry name" value="2A0125"/>
    <property type="match status" value="1"/>
</dbReference>
<dbReference type="PANTHER" id="PTHR12778:SF10">
    <property type="entry name" value="MAJOR FACILITATOR SUPERFAMILY DOMAIN-CONTAINING PROTEIN 3"/>
    <property type="match status" value="1"/>
</dbReference>